<proteinExistence type="predicted"/>
<protein>
    <submittedName>
        <fullName evidence="1">Uncharacterized protein</fullName>
    </submittedName>
</protein>
<gene>
    <name evidence="1" type="ORF">L1987_57024</name>
</gene>
<sequence>MSVVVPCFDERGQKVIDVHRGFTKNFLCCTETNDGALINARSQRSCCEINFHAEMHKTVTPGFEVTLSDSDWVIYFAFRGPSTPCHKGATLSGSPANLLKAHDTIMALDLPHGELGF</sequence>
<evidence type="ECO:0000313" key="2">
    <source>
        <dbReference type="Proteomes" id="UP001056120"/>
    </source>
</evidence>
<name>A0ACB9DCC8_9ASTR</name>
<dbReference type="Proteomes" id="UP001056120">
    <property type="component" value="Linkage Group LG19"/>
</dbReference>
<dbReference type="EMBL" id="CM042036">
    <property type="protein sequence ID" value="KAI3743952.1"/>
    <property type="molecule type" value="Genomic_DNA"/>
</dbReference>
<organism evidence="1 2">
    <name type="scientific">Smallanthus sonchifolius</name>
    <dbReference type="NCBI Taxonomy" id="185202"/>
    <lineage>
        <taxon>Eukaryota</taxon>
        <taxon>Viridiplantae</taxon>
        <taxon>Streptophyta</taxon>
        <taxon>Embryophyta</taxon>
        <taxon>Tracheophyta</taxon>
        <taxon>Spermatophyta</taxon>
        <taxon>Magnoliopsida</taxon>
        <taxon>eudicotyledons</taxon>
        <taxon>Gunneridae</taxon>
        <taxon>Pentapetalae</taxon>
        <taxon>asterids</taxon>
        <taxon>campanulids</taxon>
        <taxon>Asterales</taxon>
        <taxon>Asteraceae</taxon>
        <taxon>Asteroideae</taxon>
        <taxon>Heliantheae alliance</taxon>
        <taxon>Millerieae</taxon>
        <taxon>Smallanthus</taxon>
    </lineage>
</organism>
<keyword evidence="2" id="KW-1185">Reference proteome</keyword>
<reference evidence="2" key="1">
    <citation type="journal article" date="2022" name="Mol. Ecol. Resour.">
        <title>The genomes of chicory, endive, great burdock and yacon provide insights into Asteraceae palaeo-polyploidization history and plant inulin production.</title>
        <authorList>
            <person name="Fan W."/>
            <person name="Wang S."/>
            <person name="Wang H."/>
            <person name="Wang A."/>
            <person name="Jiang F."/>
            <person name="Liu H."/>
            <person name="Zhao H."/>
            <person name="Xu D."/>
            <person name="Zhang Y."/>
        </authorList>
    </citation>
    <scope>NUCLEOTIDE SEQUENCE [LARGE SCALE GENOMIC DNA]</scope>
    <source>
        <strain evidence="2">cv. Yunnan</strain>
    </source>
</reference>
<accession>A0ACB9DCC8</accession>
<reference evidence="1 2" key="2">
    <citation type="journal article" date="2022" name="Mol. Ecol. Resour.">
        <title>The genomes of chicory, endive, great burdock and yacon provide insights into Asteraceae paleo-polyploidization history and plant inulin production.</title>
        <authorList>
            <person name="Fan W."/>
            <person name="Wang S."/>
            <person name="Wang H."/>
            <person name="Wang A."/>
            <person name="Jiang F."/>
            <person name="Liu H."/>
            <person name="Zhao H."/>
            <person name="Xu D."/>
            <person name="Zhang Y."/>
        </authorList>
    </citation>
    <scope>NUCLEOTIDE SEQUENCE [LARGE SCALE GENOMIC DNA]</scope>
    <source>
        <strain evidence="2">cv. Yunnan</strain>
        <tissue evidence="1">Leaves</tissue>
    </source>
</reference>
<comment type="caution">
    <text evidence="1">The sequence shown here is derived from an EMBL/GenBank/DDBJ whole genome shotgun (WGS) entry which is preliminary data.</text>
</comment>
<evidence type="ECO:0000313" key="1">
    <source>
        <dbReference type="EMBL" id="KAI3743952.1"/>
    </source>
</evidence>